<evidence type="ECO:0000256" key="1">
    <source>
        <dbReference type="SAM" id="SignalP"/>
    </source>
</evidence>
<evidence type="ECO:0000313" key="3">
    <source>
        <dbReference type="EMBL" id="MBB5137664.1"/>
    </source>
</evidence>
<gene>
    <name evidence="3" type="ORF">HNP84_007416</name>
</gene>
<feature type="domain" description="DUF11" evidence="2">
    <location>
        <begin position="67"/>
        <end position="157"/>
    </location>
</feature>
<accession>A0A840P8H1</accession>
<feature type="signal peptide" evidence="1">
    <location>
        <begin position="1"/>
        <end position="28"/>
    </location>
</feature>
<dbReference type="PROSITE" id="PS51318">
    <property type="entry name" value="TAT"/>
    <property type="match status" value="1"/>
</dbReference>
<comment type="caution">
    <text evidence="3">The sequence shown here is derived from an EMBL/GenBank/DDBJ whole genome shotgun (WGS) entry which is preliminary data.</text>
</comment>
<sequence length="194" mass="20427">MSDWSSTMRRHLSVLAALAIGGSAAVLATPGTAAAAPAHVPAVTPALAPVKAGPPLSPLKLTVYYPKAVYQGGAITYTLKTKNVGEYATDIAYVGGLVPKGVSKVRIISKPSGAYCERSGREVGCLLDTLKPGRTATIKVKAWLSRRTTGNAYAEFASASIDVPAGQPEVLDIYGLELGTDLRYVKVKTRIVRW</sequence>
<dbReference type="InterPro" id="IPR001434">
    <property type="entry name" value="OmcB-like_DUF11"/>
</dbReference>
<name>A0A840P8H1_9ACTN</name>
<reference evidence="3 4" key="1">
    <citation type="submission" date="2020-08" db="EMBL/GenBank/DDBJ databases">
        <title>Genomic Encyclopedia of Type Strains, Phase IV (KMG-IV): sequencing the most valuable type-strain genomes for metagenomic binning, comparative biology and taxonomic classification.</title>
        <authorList>
            <person name="Goeker M."/>
        </authorList>
    </citation>
    <scope>NUCLEOTIDE SEQUENCE [LARGE SCALE GENOMIC DNA]</scope>
    <source>
        <strain evidence="3 4">DSM 45615</strain>
    </source>
</reference>
<dbReference type="Pfam" id="PF01345">
    <property type="entry name" value="DUF11"/>
    <property type="match status" value="1"/>
</dbReference>
<keyword evidence="1" id="KW-0732">Signal</keyword>
<proteinExistence type="predicted"/>
<dbReference type="AlphaFoldDB" id="A0A840P8H1"/>
<evidence type="ECO:0000313" key="4">
    <source>
        <dbReference type="Proteomes" id="UP000578449"/>
    </source>
</evidence>
<feature type="chain" id="PRO_5038669288" description="DUF11 domain-containing protein" evidence="1">
    <location>
        <begin position="29"/>
        <end position="194"/>
    </location>
</feature>
<keyword evidence="4" id="KW-1185">Reference proteome</keyword>
<dbReference type="EMBL" id="JACHGN010000019">
    <property type="protein sequence ID" value="MBB5137664.1"/>
    <property type="molecule type" value="Genomic_DNA"/>
</dbReference>
<organism evidence="3 4">
    <name type="scientific">Thermocatellispora tengchongensis</name>
    <dbReference type="NCBI Taxonomy" id="1073253"/>
    <lineage>
        <taxon>Bacteria</taxon>
        <taxon>Bacillati</taxon>
        <taxon>Actinomycetota</taxon>
        <taxon>Actinomycetes</taxon>
        <taxon>Streptosporangiales</taxon>
        <taxon>Streptosporangiaceae</taxon>
        <taxon>Thermocatellispora</taxon>
    </lineage>
</organism>
<dbReference type="Proteomes" id="UP000578449">
    <property type="component" value="Unassembled WGS sequence"/>
</dbReference>
<protein>
    <recommendedName>
        <fullName evidence="2">DUF11 domain-containing protein</fullName>
    </recommendedName>
</protein>
<dbReference type="InterPro" id="IPR006311">
    <property type="entry name" value="TAT_signal"/>
</dbReference>
<evidence type="ECO:0000259" key="2">
    <source>
        <dbReference type="Pfam" id="PF01345"/>
    </source>
</evidence>
<dbReference type="RefSeq" id="WP_185054558.1">
    <property type="nucleotide sequence ID" value="NZ_BAABIX010000035.1"/>
</dbReference>